<dbReference type="Gene3D" id="1.10.1410.10">
    <property type="match status" value="1"/>
</dbReference>
<dbReference type="EMBL" id="SGPM01000409">
    <property type="protein sequence ID" value="THH22531.1"/>
    <property type="molecule type" value="Genomic_DNA"/>
</dbReference>
<sequence length="328" mass="37207">MQRTTTMNRLQQILQKVFGKQYTLQTFGSTAYNIDSATSDLDLTVMDPTNSTGIAPNDSILPVIYNVRQVARALHQAGFSAVPVPEATVPIVRFKDPMTGLTGDININSRLGYTGATLISRYCELLPVMRPLLVFLKQWAGRLGLNDASGAIGRAPSFGSYALTLMTIAMFQTKDYLPNLHSVVQGPPDERKGEVFWFKGKKGLRIRCDIRYGQMDDWVPKKLSVNGALRMWFAYFAEEFDYNGQILSVRDGGALRRSTDCWMDFRTHHCYNGRHVEENNYTEREWRPPPFERSVDLAVVDLTTPSLRQPEQWVDEPFVVPDPFVVNR</sequence>
<evidence type="ECO:0000313" key="2">
    <source>
        <dbReference type="EMBL" id="THH22531.1"/>
    </source>
</evidence>
<accession>A0A4S4MD40</accession>
<dbReference type="SUPFAM" id="SSF81301">
    <property type="entry name" value="Nucleotidyltransferase"/>
    <property type="match status" value="1"/>
</dbReference>
<dbReference type="Pfam" id="PF22600">
    <property type="entry name" value="MTPAP-like_central"/>
    <property type="match status" value="1"/>
</dbReference>
<comment type="caution">
    <text evidence="2">The sequence shown here is derived from an EMBL/GenBank/DDBJ whole genome shotgun (WGS) entry which is preliminary data.</text>
</comment>
<evidence type="ECO:0000313" key="3">
    <source>
        <dbReference type="Proteomes" id="UP000308730"/>
    </source>
</evidence>
<dbReference type="PANTHER" id="PTHR12271">
    <property type="entry name" value="POLY A POLYMERASE CID PAP -RELATED"/>
    <property type="match status" value="1"/>
</dbReference>
<dbReference type="AlphaFoldDB" id="A0A4S4MD40"/>
<dbReference type="SUPFAM" id="SSF81631">
    <property type="entry name" value="PAP/OAS1 substrate-binding domain"/>
    <property type="match status" value="1"/>
</dbReference>
<evidence type="ECO:0000259" key="1">
    <source>
        <dbReference type="Pfam" id="PF22600"/>
    </source>
</evidence>
<proteinExistence type="predicted"/>
<feature type="domain" description="Poly(A) RNA polymerase mitochondrial-like central palm" evidence="1">
    <location>
        <begin position="2"/>
        <end position="123"/>
    </location>
</feature>
<gene>
    <name evidence="2" type="ORF">EUX98_g8157</name>
</gene>
<dbReference type="InterPro" id="IPR043519">
    <property type="entry name" value="NT_sf"/>
</dbReference>
<dbReference type="OrthoDB" id="2274644at2759"/>
<name>A0A4S4MD40_9APHY</name>
<feature type="non-terminal residue" evidence="2">
    <location>
        <position position="328"/>
    </location>
</feature>
<dbReference type="GO" id="GO:0016779">
    <property type="term" value="F:nucleotidyltransferase activity"/>
    <property type="evidence" value="ECO:0007669"/>
    <property type="project" value="UniProtKB-ARBA"/>
</dbReference>
<dbReference type="CDD" id="cd05402">
    <property type="entry name" value="NT_PAP_TUTase"/>
    <property type="match status" value="1"/>
</dbReference>
<dbReference type="InterPro" id="IPR054708">
    <property type="entry name" value="MTPAP-like_central"/>
</dbReference>
<reference evidence="2 3" key="1">
    <citation type="submission" date="2019-02" db="EMBL/GenBank/DDBJ databases">
        <title>Genome sequencing of the rare red list fungi Antrodiella citrinella (Flaviporus citrinellus).</title>
        <authorList>
            <person name="Buettner E."/>
            <person name="Kellner H."/>
        </authorList>
    </citation>
    <scope>NUCLEOTIDE SEQUENCE [LARGE SCALE GENOMIC DNA]</scope>
    <source>
        <strain evidence="2 3">DSM 108506</strain>
    </source>
</reference>
<dbReference type="Proteomes" id="UP000308730">
    <property type="component" value="Unassembled WGS sequence"/>
</dbReference>
<protein>
    <recommendedName>
        <fullName evidence="1">Poly(A) RNA polymerase mitochondrial-like central palm domain-containing protein</fullName>
    </recommendedName>
</protein>
<organism evidence="2 3">
    <name type="scientific">Antrodiella citrinella</name>
    <dbReference type="NCBI Taxonomy" id="2447956"/>
    <lineage>
        <taxon>Eukaryota</taxon>
        <taxon>Fungi</taxon>
        <taxon>Dikarya</taxon>
        <taxon>Basidiomycota</taxon>
        <taxon>Agaricomycotina</taxon>
        <taxon>Agaricomycetes</taxon>
        <taxon>Polyporales</taxon>
        <taxon>Steccherinaceae</taxon>
        <taxon>Antrodiella</taxon>
    </lineage>
</organism>
<dbReference type="PANTHER" id="PTHR12271:SF40">
    <property type="entry name" value="POLY(A) RNA POLYMERASE GLD2"/>
    <property type="match status" value="1"/>
</dbReference>
<dbReference type="GO" id="GO:0031123">
    <property type="term" value="P:RNA 3'-end processing"/>
    <property type="evidence" value="ECO:0007669"/>
    <property type="project" value="TreeGrafter"/>
</dbReference>
<dbReference type="GO" id="GO:0010605">
    <property type="term" value="P:negative regulation of macromolecule metabolic process"/>
    <property type="evidence" value="ECO:0007669"/>
    <property type="project" value="UniProtKB-ARBA"/>
</dbReference>
<dbReference type="Gene3D" id="3.30.460.10">
    <property type="entry name" value="Beta Polymerase, domain 2"/>
    <property type="match status" value="1"/>
</dbReference>
<keyword evidence="3" id="KW-1185">Reference proteome</keyword>